<proteinExistence type="inferred from homology"/>
<dbReference type="GeneID" id="108678789"/>
<dbReference type="Pfam" id="PF13862">
    <property type="entry name" value="BCCIP"/>
    <property type="match status" value="1"/>
</dbReference>
<protein>
    <recommendedName>
        <fullName evidence="2">Protein BCCIP homolog</fullName>
    </recommendedName>
</protein>
<evidence type="ECO:0000313" key="4">
    <source>
        <dbReference type="RefSeq" id="XP_018022745.1"/>
    </source>
</evidence>
<comment type="similarity">
    <text evidence="1 2">Belongs to the BCP1 family.</text>
</comment>
<dbReference type="RefSeq" id="XP_018022745.1">
    <property type="nucleotide sequence ID" value="XM_018167256.2"/>
</dbReference>
<reference evidence="4" key="1">
    <citation type="submission" date="2025-08" db="UniProtKB">
        <authorList>
            <consortium name="RefSeq"/>
        </authorList>
    </citation>
    <scope>IDENTIFICATION</scope>
    <source>
        <tissue evidence="4">Whole organism</tissue>
    </source>
</reference>
<keyword evidence="3" id="KW-1185">Reference proteome</keyword>
<name>A0A8B7P9U0_HYAAZ</name>
<dbReference type="KEGG" id="hazt:108678789"/>
<evidence type="ECO:0000313" key="3">
    <source>
        <dbReference type="Proteomes" id="UP000694843"/>
    </source>
</evidence>
<dbReference type="PANTHER" id="PTHR13261">
    <property type="entry name" value="BRCA2 AND CDKN1A INTERACTING PROTEIN"/>
    <property type="match status" value="1"/>
</dbReference>
<dbReference type="OrthoDB" id="27543at2759"/>
<sequence length="335" mass="38313">MQIQFNFFSEIHNCTTMPKKAKISEQMKALQEFEDSSNSETDEDAIGQIVNVNFEGFTPQEDDFHGIQRLLAQTFRGLDVNLSDVTNMIIQQNYVGCVLKEVIDDEKEAMEVDDDALEGEPDTESDYIFGINTILNISHKKKLEMDCIKSLRKELLKRCSASKCSDEVKENFQSILEDASNSIGFLINERLVNLPSDVAIPAFHTLKSEMDESNSIGMPFKFSHLILIAKTYKFHTLKSKKKMRKMKEKQGETSQILDDVDPSKKEIYSNSEEECFSEVASLSFEYCVTDCNSLPAESWNEKEVDDKRQQFRKVLVVPMTRFSEALLKAEKAIEE</sequence>
<accession>A0A8B7P9U0</accession>
<dbReference type="AlphaFoldDB" id="A0A8B7P9U0"/>
<gene>
    <name evidence="4" type="primary">LOC108678789</name>
</gene>
<evidence type="ECO:0000256" key="2">
    <source>
        <dbReference type="PIRNR" id="PIRNR028983"/>
    </source>
</evidence>
<dbReference type="InterPro" id="IPR025602">
    <property type="entry name" value="BCP1_family"/>
</dbReference>
<evidence type="ECO:0000256" key="1">
    <source>
        <dbReference type="ARBA" id="ARBA00006781"/>
    </source>
</evidence>
<dbReference type="OMA" id="IFGINTI"/>
<dbReference type="GO" id="GO:0005634">
    <property type="term" value="C:nucleus"/>
    <property type="evidence" value="ECO:0007669"/>
    <property type="project" value="TreeGrafter"/>
</dbReference>
<dbReference type="PIRSF" id="PIRSF028983">
    <property type="entry name" value="BCP1"/>
    <property type="match status" value="1"/>
</dbReference>
<dbReference type="PANTHER" id="PTHR13261:SF0">
    <property type="entry name" value="BRCA2 AND CDKN1A-INTERACTING PROTEIN"/>
    <property type="match status" value="1"/>
</dbReference>
<dbReference type="Proteomes" id="UP000694843">
    <property type="component" value="Unplaced"/>
</dbReference>
<organism evidence="3 4">
    <name type="scientific">Hyalella azteca</name>
    <name type="common">Amphipod</name>
    <dbReference type="NCBI Taxonomy" id="294128"/>
    <lineage>
        <taxon>Eukaryota</taxon>
        <taxon>Metazoa</taxon>
        <taxon>Ecdysozoa</taxon>
        <taxon>Arthropoda</taxon>
        <taxon>Crustacea</taxon>
        <taxon>Multicrustacea</taxon>
        <taxon>Malacostraca</taxon>
        <taxon>Eumalacostraca</taxon>
        <taxon>Peracarida</taxon>
        <taxon>Amphipoda</taxon>
        <taxon>Senticaudata</taxon>
        <taxon>Talitrida</taxon>
        <taxon>Talitroidea</taxon>
        <taxon>Hyalellidae</taxon>
        <taxon>Hyalella</taxon>
    </lineage>
</organism>